<gene>
    <name evidence="2" type="ORF">XD54_0944</name>
</gene>
<evidence type="ECO:0000313" key="3">
    <source>
        <dbReference type="Proteomes" id="UP000053911"/>
    </source>
</evidence>
<organism evidence="2 3">
    <name type="scientific">Thermococcus sibiricus</name>
    <dbReference type="NCBI Taxonomy" id="172049"/>
    <lineage>
        <taxon>Archaea</taxon>
        <taxon>Methanobacteriati</taxon>
        <taxon>Methanobacteriota</taxon>
        <taxon>Thermococci</taxon>
        <taxon>Thermococcales</taxon>
        <taxon>Thermococcaceae</taxon>
        <taxon>Thermococcus</taxon>
    </lineage>
</organism>
<keyword evidence="1" id="KW-1133">Transmembrane helix</keyword>
<keyword evidence="1" id="KW-0812">Transmembrane</keyword>
<feature type="transmembrane region" description="Helical" evidence="1">
    <location>
        <begin position="41"/>
        <end position="58"/>
    </location>
</feature>
<evidence type="ECO:0000313" key="2">
    <source>
        <dbReference type="EMBL" id="KUK17758.1"/>
    </source>
</evidence>
<dbReference type="AlphaFoldDB" id="A0A101EM26"/>
<protein>
    <submittedName>
        <fullName evidence="2">Uncharacterized protein</fullName>
    </submittedName>
</protein>
<keyword evidence="1" id="KW-0472">Membrane</keyword>
<feature type="transmembrane region" description="Helical" evidence="1">
    <location>
        <begin position="15"/>
        <end position="35"/>
    </location>
</feature>
<dbReference type="EMBL" id="LGFD01000015">
    <property type="protein sequence ID" value="KUK17758.1"/>
    <property type="molecule type" value="Genomic_DNA"/>
</dbReference>
<sequence>MAVKKFKNNGKNKNFLSNFFFLSILPTIGLVFAGIKSENNALLVIGLINLLVWAFVLYDGGVR</sequence>
<dbReference type="PATRIC" id="fig|172049.5.peg.1808"/>
<reference evidence="3" key="1">
    <citation type="journal article" date="2015" name="MBio">
        <title>Genome-Resolved Metagenomic Analysis Reveals Roles for Candidate Phyla and Other Microbial Community Members in Biogeochemical Transformations in Oil Reservoirs.</title>
        <authorList>
            <person name="Hu P."/>
            <person name="Tom L."/>
            <person name="Singh A."/>
            <person name="Thomas B.C."/>
            <person name="Baker B.J."/>
            <person name="Piceno Y.M."/>
            <person name="Andersen G.L."/>
            <person name="Banfield J.F."/>
        </authorList>
    </citation>
    <scope>NUCLEOTIDE SEQUENCE [LARGE SCALE GENOMIC DNA]</scope>
</reference>
<evidence type="ECO:0000256" key="1">
    <source>
        <dbReference type="SAM" id="Phobius"/>
    </source>
</evidence>
<accession>A0A101EM26</accession>
<dbReference type="Proteomes" id="UP000053911">
    <property type="component" value="Unassembled WGS sequence"/>
</dbReference>
<name>A0A101EM26_9EURY</name>
<comment type="caution">
    <text evidence="2">The sequence shown here is derived from an EMBL/GenBank/DDBJ whole genome shotgun (WGS) entry which is preliminary data.</text>
</comment>
<proteinExistence type="predicted"/>